<organism evidence="1 2">
    <name type="scientific">Couchioplanes caeruleus</name>
    <dbReference type="NCBI Taxonomy" id="56438"/>
    <lineage>
        <taxon>Bacteria</taxon>
        <taxon>Bacillati</taxon>
        <taxon>Actinomycetota</taxon>
        <taxon>Actinomycetes</taxon>
        <taxon>Micromonosporales</taxon>
        <taxon>Micromonosporaceae</taxon>
        <taxon>Couchioplanes</taxon>
    </lineage>
</organism>
<dbReference type="RefSeq" id="WP_071805697.1">
    <property type="nucleotide sequence ID" value="NZ_RJKL01000001.1"/>
</dbReference>
<comment type="caution">
    <text evidence="1">The sequence shown here is derived from an EMBL/GenBank/DDBJ whole genome shotgun (WGS) entry which is preliminary data.</text>
</comment>
<reference evidence="1 2" key="1">
    <citation type="submission" date="2018-11" db="EMBL/GenBank/DDBJ databases">
        <title>Sequencing the genomes of 1000 actinobacteria strains.</title>
        <authorList>
            <person name="Klenk H.-P."/>
        </authorList>
    </citation>
    <scope>NUCLEOTIDE SEQUENCE [LARGE SCALE GENOMIC DNA]</scope>
    <source>
        <strain evidence="1 2">DSM 43634</strain>
    </source>
</reference>
<proteinExistence type="predicted"/>
<dbReference type="AlphaFoldDB" id="A0A3N1GQF7"/>
<name>A0A3N1GQF7_9ACTN</name>
<sequence>MLDPRHLELLRDCDRYLERQQVLLDRLAGEDLAGAVLAAMDSAFDQLLHAVTVAWRDAAVDLGDRRPDEETA</sequence>
<protein>
    <submittedName>
        <fullName evidence="1">Uncharacterized protein</fullName>
    </submittedName>
</protein>
<evidence type="ECO:0000313" key="1">
    <source>
        <dbReference type="EMBL" id="ROP32478.1"/>
    </source>
</evidence>
<evidence type="ECO:0000313" key="2">
    <source>
        <dbReference type="Proteomes" id="UP000271683"/>
    </source>
</evidence>
<dbReference type="Proteomes" id="UP000271683">
    <property type="component" value="Unassembled WGS sequence"/>
</dbReference>
<dbReference type="EMBL" id="RJKL01000001">
    <property type="protein sequence ID" value="ROP32478.1"/>
    <property type="molecule type" value="Genomic_DNA"/>
</dbReference>
<accession>A0A3N1GQF7</accession>
<gene>
    <name evidence="1" type="ORF">EDD30_5420</name>
</gene>
<dbReference type="OrthoDB" id="9990741at2"/>